<proteinExistence type="predicted"/>
<reference evidence="1" key="1">
    <citation type="journal article" date="2015" name="Nature">
        <title>Complex archaea that bridge the gap between prokaryotes and eukaryotes.</title>
        <authorList>
            <person name="Spang A."/>
            <person name="Saw J.H."/>
            <person name="Jorgensen S.L."/>
            <person name="Zaremba-Niedzwiedzka K."/>
            <person name="Martijn J."/>
            <person name="Lind A.E."/>
            <person name="van Eijk R."/>
            <person name="Schleper C."/>
            <person name="Guy L."/>
            <person name="Ettema T.J."/>
        </authorList>
    </citation>
    <scope>NUCLEOTIDE SEQUENCE</scope>
</reference>
<accession>A0A0F9IVF2</accession>
<sequence length="83" mass="9696">MGKPTLEQKFIARSEFTQLGLEIKSKVFLPSDKEEIRRIPNYIIVGKGKGRYILQRTIPISVLEEICEDSTVYKIIDYYEVKE</sequence>
<dbReference type="AlphaFoldDB" id="A0A0F9IVF2"/>
<name>A0A0F9IVF2_9ZZZZ</name>
<dbReference type="EMBL" id="LAZR01019826">
    <property type="protein sequence ID" value="KKL91092.1"/>
    <property type="molecule type" value="Genomic_DNA"/>
</dbReference>
<comment type="caution">
    <text evidence="1">The sequence shown here is derived from an EMBL/GenBank/DDBJ whole genome shotgun (WGS) entry which is preliminary data.</text>
</comment>
<organism evidence="1">
    <name type="scientific">marine sediment metagenome</name>
    <dbReference type="NCBI Taxonomy" id="412755"/>
    <lineage>
        <taxon>unclassified sequences</taxon>
        <taxon>metagenomes</taxon>
        <taxon>ecological metagenomes</taxon>
    </lineage>
</organism>
<gene>
    <name evidence="1" type="ORF">LCGC14_1898170</name>
</gene>
<protein>
    <submittedName>
        <fullName evidence="1">Uncharacterized protein</fullName>
    </submittedName>
</protein>
<evidence type="ECO:0000313" key="1">
    <source>
        <dbReference type="EMBL" id="KKL91092.1"/>
    </source>
</evidence>